<dbReference type="OrthoDB" id="189784at2"/>
<accession>A0A4Y8PHC6</accession>
<dbReference type="AlphaFoldDB" id="A0A4Y8PHC6"/>
<dbReference type="RefSeq" id="WP_134439110.1">
    <property type="nucleotide sequence ID" value="NZ_LXQC01000046.1"/>
</dbReference>
<dbReference type="EMBL" id="LXQC01000046">
    <property type="protein sequence ID" value="TFE72070.1"/>
    <property type="molecule type" value="Genomic_DNA"/>
</dbReference>
<reference evidence="1 2" key="1">
    <citation type="submission" date="2016-05" db="EMBL/GenBank/DDBJ databases">
        <title>Diversity and Homogeneity among Thermoacidophilic Verrucomicrobia Methanotrophs Linked with Geographical Origin.</title>
        <authorList>
            <person name="Erikstad H.-A."/>
            <person name="Smestad N.B."/>
            <person name="Ceballos R.M."/>
            <person name="Birkeland N.-K."/>
        </authorList>
    </citation>
    <scope>NUCLEOTIDE SEQUENCE [LARGE SCALE GENOMIC DNA]</scope>
    <source>
        <strain evidence="1 2">Phi</strain>
    </source>
</reference>
<sequence length="267" mass="30858">MKEKDAPLDPLEIFSQIKKLLPFFRSFRRDKNSVDILNLLKDIARALQLVCKGGKNLLFDLTNLSRIQIESCFNLIGLGKLCIFYPHLQAVYAAQQTAFPGVWWMEKKERQQKVSSLHIEVGRIPGFVFLENKERIKNPDLKTALCSLGSSRISLQALVSSLVSYACEQIRDKTERKIHLNLLPLMMQDIKTLHCLIPKTDFTIYSREKQAWIFGTPWKNIWWFEEIADPQVNQKSIGLLICEFPYSLFPDCLELDISARRLEKIAA</sequence>
<protein>
    <submittedName>
        <fullName evidence="1">Hydrogenase</fullName>
    </submittedName>
</protein>
<dbReference type="Proteomes" id="UP000297713">
    <property type="component" value="Unassembled WGS sequence"/>
</dbReference>
<evidence type="ECO:0000313" key="1">
    <source>
        <dbReference type="EMBL" id="TFE72070.1"/>
    </source>
</evidence>
<dbReference type="Gene3D" id="3.30.1370.140">
    <property type="entry name" value="HupH hydrogenase expression protein, C-terminal domain"/>
    <property type="match status" value="1"/>
</dbReference>
<comment type="caution">
    <text evidence="1">The sequence shown here is derived from an EMBL/GenBank/DDBJ whole genome shotgun (WGS) entry which is preliminary data.</text>
</comment>
<dbReference type="InterPro" id="IPR038527">
    <property type="entry name" value="HupH_C_sf"/>
</dbReference>
<keyword evidence="2" id="KW-1185">Reference proteome</keyword>
<name>A0A4Y8PHC6_9BACT</name>
<proteinExistence type="predicted"/>
<evidence type="ECO:0000313" key="2">
    <source>
        <dbReference type="Proteomes" id="UP000297713"/>
    </source>
</evidence>
<gene>
    <name evidence="1" type="ORF">A7Q10_03940</name>
</gene>
<organism evidence="1 2">
    <name type="scientific">Methylacidiphilum caldifontis</name>
    <dbReference type="NCBI Taxonomy" id="2795386"/>
    <lineage>
        <taxon>Bacteria</taxon>
        <taxon>Pseudomonadati</taxon>
        <taxon>Verrucomicrobiota</taxon>
        <taxon>Methylacidiphilae</taxon>
        <taxon>Methylacidiphilales</taxon>
        <taxon>Methylacidiphilaceae</taxon>
        <taxon>Methylacidiphilum (ex Ratnadevi et al. 2023)</taxon>
    </lineage>
</organism>